<feature type="active site" description="Proton acceptor" evidence="4">
    <location>
        <position position="122"/>
    </location>
</feature>
<dbReference type="Pfam" id="PF02146">
    <property type="entry name" value="SIR2"/>
    <property type="match status" value="1"/>
</dbReference>
<reference evidence="6 7" key="1">
    <citation type="submission" date="2019-08" db="EMBL/GenBank/DDBJ databases">
        <authorList>
            <person name="Liang Q."/>
        </authorList>
    </citation>
    <scope>NUCLEOTIDE SEQUENCE [LARGE SCALE GENOMIC DNA]</scope>
    <source>
        <strain evidence="6 7">V1718</strain>
    </source>
</reference>
<dbReference type="PANTHER" id="PTHR11085">
    <property type="entry name" value="NAD-DEPENDENT PROTEIN DEACYLASE SIRTUIN-5, MITOCHONDRIAL-RELATED"/>
    <property type="match status" value="1"/>
</dbReference>
<dbReference type="RefSeq" id="WP_146958193.1">
    <property type="nucleotide sequence ID" value="NZ_CP042467.1"/>
</dbReference>
<dbReference type="PROSITE" id="PS50305">
    <property type="entry name" value="SIRTUIN"/>
    <property type="match status" value="1"/>
</dbReference>
<feature type="binding site" evidence="4">
    <location>
        <position position="152"/>
    </location>
    <ligand>
        <name>Zn(2+)</name>
        <dbReference type="ChEBI" id="CHEBI:29105"/>
    </ligand>
</feature>
<keyword evidence="7" id="KW-1185">Reference proteome</keyword>
<feature type="binding site" evidence="4">
    <location>
        <position position="133"/>
    </location>
    <ligand>
        <name>Zn(2+)</name>
        <dbReference type="ChEBI" id="CHEBI:29105"/>
    </ligand>
</feature>
<dbReference type="PANTHER" id="PTHR11085:SF10">
    <property type="entry name" value="NAD-DEPENDENT PROTEIN DEACYLASE SIRTUIN-5, MITOCHONDRIAL-RELATED"/>
    <property type="match status" value="1"/>
</dbReference>
<sequence length="247" mass="27261">MDVLEQVAERIKSARGIFVFIGSGLSAASGVPLYRDEEGKYIHPEVLPYTQRKTFDEDPARMLAWYNQKRASLDRVWPNGAHYALAKLAAFKPCVFATQNVDGLLEQALEHEDVDAEVLRLHGSLRISRCDACKTRDYSNAEWGLENRCQRCGELLRPDVVWFGEPLPRGLVDAATEALLESSVCLIVGSSGLVFPAAELPSYASERGLYVVEVNTHESHFSADADVFLKGPAEEVLPALNEAIGLL</sequence>
<keyword evidence="2" id="KW-0808">Transferase</keyword>
<dbReference type="InterPro" id="IPR003000">
    <property type="entry name" value="Sirtuin"/>
</dbReference>
<evidence type="ECO:0000256" key="3">
    <source>
        <dbReference type="ARBA" id="ARBA00023027"/>
    </source>
</evidence>
<organism evidence="6 7">
    <name type="scientific">Microvenator marinus</name>
    <dbReference type="NCBI Taxonomy" id="2600177"/>
    <lineage>
        <taxon>Bacteria</taxon>
        <taxon>Deltaproteobacteria</taxon>
        <taxon>Bradymonadales</taxon>
        <taxon>Microvenatoraceae</taxon>
        <taxon>Microvenator</taxon>
    </lineage>
</organism>
<gene>
    <name evidence="6" type="ORF">FRD01_04980</name>
</gene>
<feature type="binding site" evidence="4">
    <location>
        <position position="130"/>
    </location>
    <ligand>
        <name>Zn(2+)</name>
        <dbReference type="ChEBI" id="CHEBI:29105"/>
    </ligand>
</feature>
<evidence type="ECO:0000256" key="1">
    <source>
        <dbReference type="ARBA" id="ARBA00012928"/>
    </source>
</evidence>
<dbReference type="InterPro" id="IPR026590">
    <property type="entry name" value="Ssirtuin_cat_dom"/>
</dbReference>
<dbReference type="EC" id="2.3.1.286" evidence="1"/>
<dbReference type="SUPFAM" id="SSF52467">
    <property type="entry name" value="DHS-like NAD/FAD-binding domain"/>
    <property type="match status" value="1"/>
</dbReference>
<dbReference type="GO" id="GO:0017136">
    <property type="term" value="F:histone deacetylase activity, NAD-dependent"/>
    <property type="evidence" value="ECO:0007669"/>
    <property type="project" value="TreeGrafter"/>
</dbReference>
<dbReference type="EMBL" id="CP042467">
    <property type="protein sequence ID" value="QED26608.1"/>
    <property type="molecule type" value="Genomic_DNA"/>
</dbReference>
<evidence type="ECO:0000256" key="2">
    <source>
        <dbReference type="ARBA" id="ARBA00022679"/>
    </source>
</evidence>
<dbReference type="GO" id="GO:0070403">
    <property type="term" value="F:NAD+ binding"/>
    <property type="evidence" value="ECO:0007669"/>
    <property type="project" value="InterPro"/>
</dbReference>
<evidence type="ECO:0000256" key="4">
    <source>
        <dbReference type="PROSITE-ProRule" id="PRU00236"/>
    </source>
</evidence>
<protein>
    <recommendedName>
        <fullName evidence="1">protein acetyllysine N-acetyltransferase</fullName>
        <ecNumber evidence="1">2.3.1.286</ecNumber>
    </recommendedName>
</protein>
<keyword evidence="4" id="KW-0479">Metal-binding</keyword>
<dbReference type="AlphaFoldDB" id="A0A5B8XNS9"/>
<dbReference type="InterPro" id="IPR029035">
    <property type="entry name" value="DHS-like_NAD/FAD-binding_dom"/>
</dbReference>
<dbReference type="Gene3D" id="3.30.1600.10">
    <property type="entry name" value="SIR2/SIRT2 'Small Domain"/>
    <property type="match status" value="1"/>
</dbReference>
<proteinExistence type="predicted"/>
<evidence type="ECO:0000259" key="5">
    <source>
        <dbReference type="PROSITE" id="PS50305"/>
    </source>
</evidence>
<dbReference type="Proteomes" id="UP000321595">
    <property type="component" value="Chromosome"/>
</dbReference>
<evidence type="ECO:0000313" key="7">
    <source>
        <dbReference type="Proteomes" id="UP000321595"/>
    </source>
</evidence>
<keyword evidence="4" id="KW-0862">Zinc</keyword>
<dbReference type="OrthoDB" id="9800582at2"/>
<dbReference type="Gene3D" id="3.40.50.1220">
    <property type="entry name" value="TPP-binding domain"/>
    <property type="match status" value="1"/>
</dbReference>
<dbReference type="GO" id="GO:0046872">
    <property type="term" value="F:metal ion binding"/>
    <property type="evidence" value="ECO:0007669"/>
    <property type="project" value="UniProtKB-KW"/>
</dbReference>
<dbReference type="InterPro" id="IPR026591">
    <property type="entry name" value="Sirtuin_cat_small_dom_sf"/>
</dbReference>
<evidence type="ECO:0000313" key="6">
    <source>
        <dbReference type="EMBL" id="QED26608.1"/>
    </source>
</evidence>
<feature type="binding site" evidence="4">
    <location>
        <position position="149"/>
    </location>
    <ligand>
        <name>Zn(2+)</name>
        <dbReference type="ChEBI" id="CHEBI:29105"/>
    </ligand>
</feature>
<accession>A0A5B8XNS9</accession>
<name>A0A5B8XNS9_9DELT</name>
<keyword evidence="3" id="KW-0520">NAD</keyword>
<dbReference type="KEGG" id="bbae:FRD01_04980"/>
<feature type="domain" description="Deacetylase sirtuin-type" evidence="5">
    <location>
        <begin position="1"/>
        <end position="247"/>
    </location>
</feature>
<dbReference type="InterPro" id="IPR050134">
    <property type="entry name" value="NAD-dep_sirtuin_deacylases"/>
</dbReference>